<dbReference type="PANTHER" id="PTHR11224">
    <property type="entry name" value="MAKORIN-RELATED"/>
    <property type="match status" value="1"/>
</dbReference>
<evidence type="ECO:0000313" key="7">
    <source>
        <dbReference type="EMBL" id="ABO95045.1"/>
    </source>
</evidence>
<dbReference type="RefSeq" id="XP_001416752.1">
    <property type="nucleotide sequence ID" value="XM_001416715.1"/>
</dbReference>
<feature type="domain" description="C3H1-type" evidence="6">
    <location>
        <begin position="12"/>
        <end position="39"/>
    </location>
</feature>
<dbReference type="AlphaFoldDB" id="A4RUZ0"/>
<dbReference type="PANTHER" id="PTHR11224:SF10">
    <property type="entry name" value="IP09428P-RELATED"/>
    <property type="match status" value="1"/>
</dbReference>
<feature type="zinc finger region" description="C3H1-type" evidence="5">
    <location>
        <begin position="50"/>
        <end position="78"/>
    </location>
</feature>
<dbReference type="OrthoDB" id="411372at2759"/>
<feature type="domain" description="C3H1-type" evidence="6">
    <location>
        <begin position="50"/>
        <end position="78"/>
    </location>
</feature>
<reference evidence="7 8" key="1">
    <citation type="journal article" date="2007" name="Proc. Natl. Acad. Sci. U.S.A.">
        <title>The tiny eukaryote Ostreococcus provides genomic insights into the paradox of plankton speciation.</title>
        <authorList>
            <person name="Palenik B."/>
            <person name="Grimwood J."/>
            <person name="Aerts A."/>
            <person name="Rouze P."/>
            <person name="Salamov A."/>
            <person name="Putnam N."/>
            <person name="Dupont C."/>
            <person name="Jorgensen R."/>
            <person name="Derelle E."/>
            <person name="Rombauts S."/>
            <person name="Zhou K."/>
            <person name="Otillar R."/>
            <person name="Merchant S.S."/>
            <person name="Podell S."/>
            <person name="Gaasterland T."/>
            <person name="Napoli C."/>
            <person name="Gendler K."/>
            <person name="Manuell A."/>
            <person name="Tai V."/>
            <person name="Vallon O."/>
            <person name="Piganeau G."/>
            <person name="Jancek S."/>
            <person name="Heijde M."/>
            <person name="Jabbari K."/>
            <person name="Bowler C."/>
            <person name="Lohr M."/>
            <person name="Robbens S."/>
            <person name="Werner G."/>
            <person name="Dubchak I."/>
            <person name="Pazour G.J."/>
            <person name="Ren Q."/>
            <person name="Paulsen I."/>
            <person name="Delwiche C."/>
            <person name="Schmutz J."/>
            <person name="Rokhsar D."/>
            <person name="Van de Peer Y."/>
            <person name="Moreau H."/>
            <person name="Grigoriev I.V."/>
        </authorList>
    </citation>
    <scope>NUCLEOTIDE SEQUENCE [LARGE SCALE GENOMIC DNA]</scope>
    <source>
        <strain evidence="7 8">CCE9901</strain>
    </source>
</reference>
<evidence type="ECO:0000256" key="4">
    <source>
        <dbReference type="ARBA" id="ARBA00022833"/>
    </source>
</evidence>
<organism evidence="7 8">
    <name type="scientific">Ostreococcus lucimarinus (strain CCE9901)</name>
    <dbReference type="NCBI Taxonomy" id="436017"/>
    <lineage>
        <taxon>Eukaryota</taxon>
        <taxon>Viridiplantae</taxon>
        <taxon>Chlorophyta</taxon>
        <taxon>Mamiellophyceae</taxon>
        <taxon>Mamiellales</taxon>
        <taxon>Bathycoccaceae</taxon>
        <taxon>Ostreococcus</taxon>
    </lineage>
</organism>
<keyword evidence="1 5" id="KW-0479">Metal-binding</keyword>
<dbReference type="OMA" id="MSREICK"/>
<evidence type="ECO:0000256" key="1">
    <source>
        <dbReference type="ARBA" id="ARBA00022723"/>
    </source>
</evidence>
<dbReference type="HOGENOM" id="CLU_1221138_0_0_1"/>
<feature type="zinc finger region" description="C3H1-type" evidence="5">
    <location>
        <begin position="12"/>
        <end position="39"/>
    </location>
</feature>
<dbReference type="Gene3D" id="4.10.1000.10">
    <property type="entry name" value="Zinc finger, CCCH-type"/>
    <property type="match status" value="1"/>
</dbReference>
<proteinExistence type="predicted"/>
<evidence type="ECO:0000259" key="6">
    <source>
        <dbReference type="PROSITE" id="PS50103"/>
    </source>
</evidence>
<dbReference type="GO" id="GO:0000209">
    <property type="term" value="P:protein polyubiquitination"/>
    <property type="evidence" value="ECO:0007669"/>
    <property type="project" value="InterPro"/>
</dbReference>
<feature type="non-terminal residue" evidence="7">
    <location>
        <position position="1"/>
    </location>
</feature>
<dbReference type="STRING" id="436017.A4RUZ0"/>
<keyword evidence="8" id="KW-1185">Reference proteome</keyword>
<dbReference type="Proteomes" id="UP000001568">
    <property type="component" value="Chromosome 3"/>
</dbReference>
<keyword evidence="4 5" id="KW-0862">Zinc</keyword>
<dbReference type="InterPro" id="IPR041367">
    <property type="entry name" value="Znf-CCCH_4"/>
</dbReference>
<dbReference type="InterPro" id="IPR045072">
    <property type="entry name" value="MKRN-like"/>
</dbReference>
<evidence type="ECO:0000256" key="5">
    <source>
        <dbReference type="PROSITE-ProRule" id="PRU00723"/>
    </source>
</evidence>
<dbReference type="KEGG" id="olu:OSTLU_92497"/>
<dbReference type="GO" id="GO:0008270">
    <property type="term" value="F:zinc ion binding"/>
    <property type="evidence" value="ECO:0007669"/>
    <property type="project" value="UniProtKB-KW"/>
</dbReference>
<name>A4RUZ0_OSTLU</name>
<dbReference type="InterPro" id="IPR036855">
    <property type="entry name" value="Znf_CCCH_sf"/>
</dbReference>
<dbReference type="EMBL" id="CP000583">
    <property type="protein sequence ID" value="ABO95045.1"/>
    <property type="molecule type" value="Genomic_DNA"/>
</dbReference>
<dbReference type="PROSITE" id="PS50103">
    <property type="entry name" value="ZF_C3H1"/>
    <property type="match status" value="2"/>
</dbReference>
<sequence length="212" mass="22296">VFDVTARVTSRAMSATACKFYLAGACRNGASCRFSHDADASASASARASTETRERCKFVDAPGGCTFGDRCKYAHGASDAGASDVARAFSRVTLATGAGRGMSASATAFAPGGTRGNANANGAEYEHGEEEDEDWGYVDEHGNWVSFDDEGEGAREFLAAQLPDEDELLGLTSEGPSGAGDDAWGFFDEGGNWVSLEGEGQRYLQTQEDLVR</sequence>
<evidence type="ECO:0000313" key="8">
    <source>
        <dbReference type="Proteomes" id="UP000001568"/>
    </source>
</evidence>
<dbReference type="InterPro" id="IPR000571">
    <property type="entry name" value="Znf_CCCH"/>
</dbReference>
<evidence type="ECO:0000256" key="2">
    <source>
        <dbReference type="ARBA" id="ARBA00022737"/>
    </source>
</evidence>
<accession>A4RUZ0</accession>
<dbReference type="Pfam" id="PF00642">
    <property type="entry name" value="zf-CCCH"/>
    <property type="match status" value="1"/>
</dbReference>
<dbReference type="SUPFAM" id="SSF90229">
    <property type="entry name" value="CCCH zinc finger"/>
    <property type="match status" value="2"/>
</dbReference>
<gene>
    <name evidence="7" type="ORF">OSTLU_92497</name>
</gene>
<keyword evidence="3 5" id="KW-0863">Zinc-finger</keyword>
<evidence type="ECO:0000256" key="3">
    <source>
        <dbReference type="ARBA" id="ARBA00022771"/>
    </source>
</evidence>
<dbReference type="GeneID" id="5001118"/>
<keyword evidence="2" id="KW-0677">Repeat</keyword>
<dbReference type="Gramene" id="ABO95045">
    <property type="protein sequence ID" value="ABO95045"/>
    <property type="gene ID" value="OSTLU_92497"/>
</dbReference>
<dbReference type="GO" id="GO:0061630">
    <property type="term" value="F:ubiquitin protein ligase activity"/>
    <property type="evidence" value="ECO:0007669"/>
    <property type="project" value="InterPro"/>
</dbReference>
<dbReference type="Pfam" id="PF18044">
    <property type="entry name" value="zf-CCCH_4"/>
    <property type="match status" value="1"/>
</dbReference>
<dbReference type="SMART" id="SM00356">
    <property type="entry name" value="ZnF_C3H1"/>
    <property type="match status" value="2"/>
</dbReference>
<protein>
    <recommendedName>
        <fullName evidence="6">C3H1-type domain-containing protein</fullName>
    </recommendedName>
</protein>